<dbReference type="GeneID" id="54299145"/>
<gene>
    <name evidence="1" type="ORF">K452DRAFT_293997</name>
</gene>
<proteinExistence type="predicted"/>
<reference evidence="1" key="1">
    <citation type="journal article" date="2020" name="Stud. Mycol.">
        <title>101 Dothideomycetes genomes: a test case for predicting lifestyles and emergence of pathogens.</title>
        <authorList>
            <person name="Haridas S."/>
            <person name="Albert R."/>
            <person name="Binder M."/>
            <person name="Bloem J."/>
            <person name="Labutti K."/>
            <person name="Salamov A."/>
            <person name="Andreopoulos B."/>
            <person name="Baker S."/>
            <person name="Barry K."/>
            <person name="Bills G."/>
            <person name="Bluhm B."/>
            <person name="Cannon C."/>
            <person name="Castanera R."/>
            <person name="Culley D."/>
            <person name="Daum C."/>
            <person name="Ezra D."/>
            <person name="Gonzalez J."/>
            <person name="Henrissat B."/>
            <person name="Kuo A."/>
            <person name="Liang C."/>
            <person name="Lipzen A."/>
            <person name="Lutzoni F."/>
            <person name="Magnuson J."/>
            <person name="Mondo S."/>
            <person name="Nolan M."/>
            <person name="Ohm R."/>
            <person name="Pangilinan J."/>
            <person name="Park H.-J."/>
            <person name="Ramirez L."/>
            <person name="Alfaro M."/>
            <person name="Sun H."/>
            <person name="Tritt A."/>
            <person name="Yoshinaga Y."/>
            <person name="Zwiers L.-H."/>
            <person name="Turgeon B."/>
            <person name="Goodwin S."/>
            <person name="Spatafora J."/>
            <person name="Crous P."/>
            <person name="Grigoriev I."/>
        </authorList>
    </citation>
    <scope>NUCLEOTIDE SEQUENCE</scope>
    <source>
        <strain evidence="1">CBS 121167</strain>
    </source>
</reference>
<evidence type="ECO:0000313" key="2">
    <source>
        <dbReference type="Proteomes" id="UP000799438"/>
    </source>
</evidence>
<keyword evidence="2" id="KW-1185">Reference proteome</keyword>
<evidence type="ECO:0000313" key="1">
    <source>
        <dbReference type="EMBL" id="KAF2147599.1"/>
    </source>
</evidence>
<dbReference type="OrthoDB" id="2328924at2759"/>
<organism evidence="1 2">
    <name type="scientific">Aplosporella prunicola CBS 121167</name>
    <dbReference type="NCBI Taxonomy" id="1176127"/>
    <lineage>
        <taxon>Eukaryota</taxon>
        <taxon>Fungi</taxon>
        <taxon>Dikarya</taxon>
        <taxon>Ascomycota</taxon>
        <taxon>Pezizomycotina</taxon>
        <taxon>Dothideomycetes</taxon>
        <taxon>Dothideomycetes incertae sedis</taxon>
        <taxon>Botryosphaeriales</taxon>
        <taxon>Aplosporellaceae</taxon>
        <taxon>Aplosporella</taxon>
    </lineage>
</organism>
<name>A0A6A6BTZ2_9PEZI</name>
<accession>A0A6A6BTZ2</accession>
<dbReference type="AlphaFoldDB" id="A0A6A6BTZ2"/>
<dbReference type="EMBL" id="ML995474">
    <property type="protein sequence ID" value="KAF2147599.1"/>
    <property type="molecule type" value="Genomic_DNA"/>
</dbReference>
<protein>
    <submittedName>
        <fullName evidence="1">Uncharacterized protein</fullName>
    </submittedName>
</protein>
<dbReference type="RefSeq" id="XP_033403307.1">
    <property type="nucleotide sequence ID" value="XM_033541648.1"/>
</dbReference>
<dbReference type="Proteomes" id="UP000799438">
    <property type="component" value="Unassembled WGS sequence"/>
</dbReference>
<sequence length="248" mass="28933">MISDCKKTPYGHYQPAEPKNSKLEYNFGLMAPEAIGFLVPTTADTPMKTMRQRFAQDGYRFVRKTTTYRHSKTIKSRVKILMPRDTALQCRLAYFEHMAPSNLLKPNIYSGAERKYLPPGNLRMFGLKDDPESDKYVEFMISAHITPFYLNFYENKELHELVRRFTVWEKEVMLHRTILWAFAPNLRIYACALRPHVPLWWVTGKPHGVEKSVDIRQITDDEFARNASNSTKEERTLAFNKTVNDGAF</sequence>